<proteinExistence type="predicted"/>
<dbReference type="SUPFAM" id="SSF46938">
    <property type="entry name" value="CRAL/TRIO N-terminal domain"/>
    <property type="match status" value="1"/>
</dbReference>
<dbReference type="PROSITE" id="PS50191">
    <property type="entry name" value="CRAL_TRIO"/>
    <property type="match status" value="1"/>
</dbReference>
<evidence type="ECO:0000313" key="2">
    <source>
        <dbReference type="EMBL" id="CAE0645524.1"/>
    </source>
</evidence>
<dbReference type="EMBL" id="HBIU01052335">
    <property type="protein sequence ID" value="CAE0645524.1"/>
    <property type="molecule type" value="Transcribed_RNA"/>
</dbReference>
<organism evidence="2">
    <name type="scientific">Heterosigma akashiwo</name>
    <name type="common">Chromophytic alga</name>
    <name type="synonym">Heterosigma carterae</name>
    <dbReference type="NCBI Taxonomy" id="2829"/>
    <lineage>
        <taxon>Eukaryota</taxon>
        <taxon>Sar</taxon>
        <taxon>Stramenopiles</taxon>
        <taxon>Ochrophyta</taxon>
        <taxon>Raphidophyceae</taxon>
        <taxon>Chattonellales</taxon>
        <taxon>Chattonellaceae</taxon>
        <taxon>Heterosigma</taxon>
    </lineage>
</organism>
<dbReference type="InterPro" id="IPR036273">
    <property type="entry name" value="CRAL/TRIO_N_dom_sf"/>
</dbReference>
<dbReference type="PANTHER" id="PTHR46277">
    <property type="entry name" value="OS03G0850700 PROTEIN"/>
    <property type="match status" value="1"/>
</dbReference>
<dbReference type="SMART" id="SM01100">
    <property type="entry name" value="CRAL_TRIO_N"/>
    <property type="match status" value="1"/>
</dbReference>
<dbReference type="SUPFAM" id="SSF52087">
    <property type="entry name" value="CRAL/TRIO domain"/>
    <property type="match status" value="1"/>
</dbReference>
<dbReference type="Gene3D" id="3.40.525.10">
    <property type="entry name" value="CRAL-TRIO lipid binding domain"/>
    <property type="match status" value="1"/>
</dbReference>
<dbReference type="InterPro" id="IPR001251">
    <property type="entry name" value="CRAL-TRIO_dom"/>
</dbReference>
<reference evidence="2" key="1">
    <citation type="submission" date="2021-01" db="EMBL/GenBank/DDBJ databases">
        <authorList>
            <person name="Corre E."/>
            <person name="Pelletier E."/>
            <person name="Niang G."/>
            <person name="Scheremetjew M."/>
            <person name="Finn R."/>
            <person name="Kale V."/>
            <person name="Holt S."/>
            <person name="Cochrane G."/>
            <person name="Meng A."/>
            <person name="Brown T."/>
            <person name="Cohen L."/>
        </authorList>
    </citation>
    <scope>NUCLEOTIDE SEQUENCE</scope>
    <source>
        <strain evidence="2">CCMP3107</strain>
    </source>
</reference>
<dbReference type="CDD" id="cd00170">
    <property type="entry name" value="SEC14"/>
    <property type="match status" value="1"/>
</dbReference>
<gene>
    <name evidence="2" type="ORF">HAKA00212_LOCUS23134</name>
</gene>
<accession>A0A6V1VRN9</accession>
<dbReference type="SMART" id="SM00516">
    <property type="entry name" value="SEC14"/>
    <property type="match status" value="1"/>
</dbReference>
<protein>
    <recommendedName>
        <fullName evidence="1">CRAL-TRIO domain-containing protein</fullName>
    </recommendedName>
</protein>
<dbReference type="PANTHER" id="PTHR46277:SF3">
    <property type="entry name" value="BINDING PROTEIN, PUTATIVE-RELATED"/>
    <property type="match status" value="1"/>
</dbReference>
<dbReference type="PRINTS" id="PR00180">
    <property type="entry name" value="CRETINALDHBP"/>
</dbReference>
<evidence type="ECO:0000259" key="1">
    <source>
        <dbReference type="PROSITE" id="PS50191"/>
    </source>
</evidence>
<feature type="domain" description="CRAL-TRIO" evidence="1">
    <location>
        <begin position="65"/>
        <end position="228"/>
    </location>
</feature>
<dbReference type="InterPro" id="IPR011074">
    <property type="entry name" value="CRAL/TRIO_N_dom"/>
</dbReference>
<dbReference type="Pfam" id="PF00650">
    <property type="entry name" value="CRAL_TRIO"/>
    <property type="match status" value="1"/>
</dbReference>
<dbReference type="InterPro" id="IPR036865">
    <property type="entry name" value="CRAL-TRIO_dom_sf"/>
</dbReference>
<name>A0A6V1VRN9_HETAK</name>
<sequence length="233" mass="26978">MAQFAAAQQDIANAEEFKLLQSQFPEEHPYTLERFLIARDFHVGKATEMLEKHIEWRQQNLPVNRDEIINEASKGICVMKGRSKQGYPIVYARTRFQQPLERNLDEALRGGIYILEKAMAELGDKKDTSEGKFILILDRVDSTRANVDMEFWKQLARIALDNYPERLHKVLVYPANILFRSVWAVFKYFLDAKTREKVELLGYPEGLLAHIEPSELLADVGGQIEYTFNLDDI</sequence>
<dbReference type="AlphaFoldDB" id="A0A6V1VRN9"/>